<name>A0A918HB06_9ACTN</name>
<proteinExistence type="predicted"/>
<accession>A0A918HB06</accession>
<organism evidence="1 2">
    <name type="scientific">Streptomyces purpureus</name>
    <dbReference type="NCBI Taxonomy" id="1951"/>
    <lineage>
        <taxon>Bacteria</taxon>
        <taxon>Bacillati</taxon>
        <taxon>Actinomycetota</taxon>
        <taxon>Actinomycetes</taxon>
        <taxon>Kitasatosporales</taxon>
        <taxon>Streptomycetaceae</taxon>
        <taxon>Streptomyces</taxon>
    </lineage>
</organism>
<dbReference type="EMBL" id="BMQQ01000023">
    <property type="protein sequence ID" value="GGT51129.1"/>
    <property type="molecule type" value="Genomic_DNA"/>
</dbReference>
<evidence type="ECO:0008006" key="3">
    <source>
        <dbReference type="Google" id="ProtNLM"/>
    </source>
</evidence>
<protein>
    <recommendedName>
        <fullName evidence="3">Polyketide cyclase</fullName>
    </recommendedName>
</protein>
<dbReference type="Gene3D" id="3.30.530.20">
    <property type="match status" value="1"/>
</dbReference>
<dbReference type="AlphaFoldDB" id="A0A918HB06"/>
<gene>
    <name evidence="1" type="ORF">GCM10014713_51560</name>
</gene>
<dbReference type="SUPFAM" id="SSF55961">
    <property type="entry name" value="Bet v1-like"/>
    <property type="match status" value="1"/>
</dbReference>
<sequence length="140" mass="15074">MSAAEAWERVTDWSAHAAGVPLTRARTVTPGPPGLGSRFVVRTGVGRLGVDDPMEVVRWEPPSAGRPGVCRLAKRGRVVLGRAEITVYAEGSGARVVWEEALRLRGLPRLFDPALRRAGRLLFGRALAGVLAEEARAQDI</sequence>
<comment type="caution">
    <text evidence="1">The sequence shown here is derived from an EMBL/GenBank/DDBJ whole genome shotgun (WGS) entry which is preliminary data.</text>
</comment>
<evidence type="ECO:0000313" key="2">
    <source>
        <dbReference type="Proteomes" id="UP000619486"/>
    </source>
</evidence>
<dbReference type="Proteomes" id="UP000619486">
    <property type="component" value="Unassembled WGS sequence"/>
</dbReference>
<keyword evidence="2" id="KW-1185">Reference proteome</keyword>
<evidence type="ECO:0000313" key="1">
    <source>
        <dbReference type="EMBL" id="GGT51129.1"/>
    </source>
</evidence>
<dbReference type="InterPro" id="IPR023393">
    <property type="entry name" value="START-like_dom_sf"/>
</dbReference>
<reference evidence="1" key="2">
    <citation type="submission" date="2020-09" db="EMBL/GenBank/DDBJ databases">
        <authorList>
            <person name="Sun Q."/>
            <person name="Ohkuma M."/>
        </authorList>
    </citation>
    <scope>NUCLEOTIDE SEQUENCE</scope>
    <source>
        <strain evidence="1">JCM 3172</strain>
    </source>
</reference>
<reference evidence="1" key="1">
    <citation type="journal article" date="2014" name="Int. J. Syst. Evol. Microbiol.">
        <title>Complete genome sequence of Corynebacterium casei LMG S-19264T (=DSM 44701T), isolated from a smear-ripened cheese.</title>
        <authorList>
            <consortium name="US DOE Joint Genome Institute (JGI-PGF)"/>
            <person name="Walter F."/>
            <person name="Albersmeier A."/>
            <person name="Kalinowski J."/>
            <person name="Ruckert C."/>
        </authorList>
    </citation>
    <scope>NUCLEOTIDE SEQUENCE</scope>
    <source>
        <strain evidence="1">JCM 3172</strain>
    </source>
</reference>